<feature type="region of interest" description="Disordered" evidence="3">
    <location>
        <begin position="251"/>
        <end position="301"/>
    </location>
</feature>
<proteinExistence type="predicted"/>
<dbReference type="Proteomes" id="UP000244336">
    <property type="component" value="Chromosome 5"/>
</dbReference>
<feature type="domain" description="Wall-associated receptor kinase galacturonan-binding" evidence="4">
    <location>
        <begin position="104"/>
        <end position="182"/>
    </location>
</feature>
<feature type="compositionally biased region" description="Basic and acidic residues" evidence="3">
    <location>
        <begin position="275"/>
        <end position="293"/>
    </location>
</feature>
<keyword evidence="6" id="KW-1185">Reference proteome</keyword>
<keyword evidence="2" id="KW-0732">Signal</keyword>
<dbReference type="OrthoDB" id="691298at2759"/>
<dbReference type="STRING" id="1504633.A0A2T7DI81"/>
<dbReference type="Pfam" id="PF13947">
    <property type="entry name" value="GUB_WAK_bind"/>
    <property type="match status" value="1"/>
</dbReference>
<dbReference type="GO" id="GO:0016020">
    <property type="term" value="C:membrane"/>
    <property type="evidence" value="ECO:0007669"/>
    <property type="project" value="UniProtKB-SubCell"/>
</dbReference>
<evidence type="ECO:0000313" key="6">
    <source>
        <dbReference type="Proteomes" id="UP000244336"/>
    </source>
</evidence>
<sequence>MILWYNFDAQRTITPSWRGSVDIHWPFYYLASEPQQPPPDIDPAAHRAVRPNKAAQVSPPCLLATMAAHLPFLPVLLFVFLAVHVPASHGDPAPPLTTYDASMCPESSRCGDVSIKYPFFLSNTVRYIADRNYDTPYACGYTDLEISCEGDGPTGTRVIRLGSESYTVLNISYENKTIVLADSDVLRPGRRCPAVSHNVSFGEVWLRYSTSSNGNLTFFLGCDPALAGLDTYRIDCNGLKSPFGDGGASFVPTPDDHGKASPRARVGRVLQEPLRAGEERGSDGDGKEQDQLMKRRIWGRA</sequence>
<comment type="subcellular location">
    <subcellularLocation>
        <location evidence="1">Membrane</location>
        <topology evidence="1">Single-pass membrane protein</topology>
    </subcellularLocation>
</comment>
<evidence type="ECO:0000256" key="2">
    <source>
        <dbReference type="ARBA" id="ARBA00022729"/>
    </source>
</evidence>
<accession>A0A2T7DI81</accession>
<evidence type="ECO:0000256" key="1">
    <source>
        <dbReference type="ARBA" id="ARBA00004167"/>
    </source>
</evidence>
<reference evidence="5 6" key="1">
    <citation type="submission" date="2018-04" db="EMBL/GenBank/DDBJ databases">
        <title>WGS assembly of Panicum hallii var. hallii HAL2.</title>
        <authorList>
            <person name="Lovell J."/>
            <person name="Jenkins J."/>
            <person name="Lowry D."/>
            <person name="Mamidi S."/>
            <person name="Sreedasyam A."/>
            <person name="Weng X."/>
            <person name="Barry K."/>
            <person name="Bonette J."/>
            <person name="Campitelli B."/>
            <person name="Daum C."/>
            <person name="Gordon S."/>
            <person name="Gould B."/>
            <person name="Lipzen A."/>
            <person name="MacQueen A."/>
            <person name="Palacio-Mejia J."/>
            <person name="Plott C."/>
            <person name="Shakirov E."/>
            <person name="Shu S."/>
            <person name="Yoshinaga Y."/>
            <person name="Zane M."/>
            <person name="Rokhsar D."/>
            <person name="Grimwood J."/>
            <person name="Schmutz J."/>
            <person name="Juenger T."/>
        </authorList>
    </citation>
    <scope>NUCLEOTIDE SEQUENCE [LARGE SCALE GENOMIC DNA]</scope>
    <source>
        <strain evidence="6">cv. HAL2</strain>
    </source>
</reference>
<evidence type="ECO:0000256" key="3">
    <source>
        <dbReference type="SAM" id="MobiDB-lite"/>
    </source>
</evidence>
<organism evidence="5 6">
    <name type="scientific">Panicum hallii var. hallii</name>
    <dbReference type="NCBI Taxonomy" id="1504633"/>
    <lineage>
        <taxon>Eukaryota</taxon>
        <taxon>Viridiplantae</taxon>
        <taxon>Streptophyta</taxon>
        <taxon>Embryophyta</taxon>
        <taxon>Tracheophyta</taxon>
        <taxon>Spermatophyta</taxon>
        <taxon>Magnoliopsida</taxon>
        <taxon>Liliopsida</taxon>
        <taxon>Poales</taxon>
        <taxon>Poaceae</taxon>
        <taxon>PACMAD clade</taxon>
        <taxon>Panicoideae</taxon>
        <taxon>Panicodae</taxon>
        <taxon>Paniceae</taxon>
        <taxon>Panicinae</taxon>
        <taxon>Panicum</taxon>
        <taxon>Panicum sect. Panicum</taxon>
    </lineage>
</organism>
<gene>
    <name evidence="5" type="ORF">GQ55_5G199200</name>
</gene>
<dbReference type="PANTHER" id="PTHR33138">
    <property type="entry name" value="OS01G0690200 PROTEIN"/>
    <property type="match status" value="1"/>
</dbReference>
<dbReference type="EMBL" id="CM009753">
    <property type="protein sequence ID" value="PUZ55270.1"/>
    <property type="molecule type" value="Genomic_DNA"/>
</dbReference>
<evidence type="ECO:0000259" key="4">
    <source>
        <dbReference type="Pfam" id="PF13947"/>
    </source>
</evidence>
<evidence type="ECO:0000313" key="5">
    <source>
        <dbReference type="EMBL" id="PUZ55270.1"/>
    </source>
</evidence>
<dbReference type="PANTHER" id="PTHR33138:SF54">
    <property type="entry name" value="OS01G0690900 PROTEIN"/>
    <property type="match status" value="1"/>
</dbReference>
<dbReference type="InterPro" id="IPR025287">
    <property type="entry name" value="WAK_GUB"/>
</dbReference>
<dbReference type="AlphaFoldDB" id="A0A2T7DI81"/>
<dbReference type="GO" id="GO:0030247">
    <property type="term" value="F:polysaccharide binding"/>
    <property type="evidence" value="ECO:0007669"/>
    <property type="project" value="InterPro"/>
</dbReference>
<protein>
    <recommendedName>
        <fullName evidence="4">Wall-associated receptor kinase galacturonan-binding domain-containing protein</fullName>
    </recommendedName>
</protein>
<dbReference type="Gramene" id="PUZ55270">
    <property type="protein sequence ID" value="PUZ55270"/>
    <property type="gene ID" value="GQ55_5G199200"/>
</dbReference>
<name>A0A2T7DI81_9POAL</name>